<proteinExistence type="predicted"/>
<keyword evidence="5" id="KW-0479">Metal-binding</keyword>
<organism evidence="14 15">
    <name type="scientific">Sphingomonas ursincola</name>
    <dbReference type="NCBI Taxonomy" id="56361"/>
    <lineage>
        <taxon>Bacteria</taxon>
        <taxon>Pseudomonadati</taxon>
        <taxon>Pseudomonadota</taxon>
        <taxon>Alphaproteobacteria</taxon>
        <taxon>Sphingomonadales</taxon>
        <taxon>Sphingomonadaceae</taxon>
        <taxon>Sphingomonas</taxon>
    </lineage>
</organism>
<dbReference type="GO" id="GO:0009190">
    <property type="term" value="P:cyclic nucleotide biosynthetic process"/>
    <property type="evidence" value="ECO:0007669"/>
    <property type="project" value="InterPro"/>
</dbReference>
<dbReference type="EMBL" id="VDES01000002">
    <property type="protein sequence ID" value="MBA1374219.1"/>
    <property type="molecule type" value="Genomic_DNA"/>
</dbReference>
<dbReference type="PANTHER" id="PTHR45627">
    <property type="entry name" value="ADENYLATE CYCLASE TYPE 1"/>
    <property type="match status" value="1"/>
</dbReference>
<dbReference type="GO" id="GO:0004016">
    <property type="term" value="F:adenylate cyclase activity"/>
    <property type="evidence" value="ECO:0007669"/>
    <property type="project" value="UniProtKB-EC"/>
</dbReference>
<evidence type="ECO:0000256" key="5">
    <source>
        <dbReference type="ARBA" id="ARBA00022723"/>
    </source>
</evidence>
<dbReference type="Proteomes" id="UP000589292">
    <property type="component" value="Unassembled WGS sequence"/>
</dbReference>
<evidence type="ECO:0000256" key="1">
    <source>
        <dbReference type="ARBA" id="ARBA00001593"/>
    </source>
</evidence>
<evidence type="ECO:0000313" key="14">
    <source>
        <dbReference type="EMBL" id="MBA1374219.1"/>
    </source>
</evidence>
<keyword evidence="6" id="KW-0547">Nucleotide-binding</keyword>
<keyword evidence="11" id="KW-0456">Lyase</keyword>
<dbReference type="PANTHER" id="PTHR45627:SF12">
    <property type="entry name" value="ADENYLATE CYCLASE TYPE 2"/>
    <property type="match status" value="1"/>
</dbReference>
<feature type="transmembrane region" description="Helical" evidence="12">
    <location>
        <begin position="97"/>
        <end position="117"/>
    </location>
</feature>
<dbReference type="InterPro" id="IPR029787">
    <property type="entry name" value="Nucleotide_cyclase"/>
</dbReference>
<evidence type="ECO:0000256" key="7">
    <source>
        <dbReference type="ARBA" id="ARBA00022840"/>
    </source>
</evidence>
<comment type="catalytic activity">
    <reaction evidence="1">
        <text>ATP = 3',5'-cyclic AMP + diphosphate</text>
        <dbReference type="Rhea" id="RHEA:15389"/>
        <dbReference type="ChEBI" id="CHEBI:30616"/>
        <dbReference type="ChEBI" id="CHEBI:33019"/>
        <dbReference type="ChEBI" id="CHEBI:58165"/>
        <dbReference type="EC" id="4.6.1.1"/>
    </reaction>
</comment>
<dbReference type="SUPFAM" id="SSF55073">
    <property type="entry name" value="Nucleotide cyclase"/>
    <property type="match status" value="1"/>
</dbReference>
<evidence type="ECO:0000256" key="3">
    <source>
        <dbReference type="ARBA" id="ARBA00012201"/>
    </source>
</evidence>
<dbReference type="SMART" id="SM00044">
    <property type="entry name" value="CYCc"/>
    <property type="match status" value="1"/>
</dbReference>
<comment type="subcellular location">
    <subcellularLocation>
        <location evidence="2">Membrane</location>
        <topology evidence="2">Multi-pass membrane protein</topology>
    </subcellularLocation>
</comment>
<keyword evidence="9 12" id="KW-1133">Transmembrane helix</keyword>
<evidence type="ECO:0000256" key="11">
    <source>
        <dbReference type="ARBA" id="ARBA00023239"/>
    </source>
</evidence>
<feature type="transmembrane region" description="Helical" evidence="12">
    <location>
        <begin position="129"/>
        <end position="148"/>
    </location>
</feature>
<evidence type="ECO:0000256" key="9">
    <source>
        <dbReference type="ARBA" id="ARBA00022989"/>
    </source>
</evidence>
<sequence length="436" mass="47070">MMQQDANRLEIARSGTGRFLDSALEARFVTGERQARVVHMRLFAGFLAAMLIGYALVNPLYFSRADELKFSVLLLPTLAILAGFAGATFWRGYAGKPIIDFASLLGIAFLIMAENALLFEEMHREHVQLHAPIAINGLIVMAFAAIAFAGQTRWFAAWLASHAAVYFTVMVETGSSIVPVIYGTMTYITSASVMVLLNWSVGQAHRQSFLLSDALSAEKAKTEELLFNVLPPAVAERLKAGQVVADAYPDVSVVFIDICGFSDLSRRISPGHLVDLLNAFFLLADKCAAETGVEKVKTIGDAYLAISGGNSPSHNSADAAIRFGEAVIAGLPALRAATGIDLHIRVGIHTGPVVGGVIGETRMAYDYWGETMNIAARIEGTAHPDGIAVSETTWLRGRGDRHFELPEKITLKGVGEVPVFRLAREQPGAEIIRLAI</sequence>
<feature type="domain" description="Guanylate cyclase" evidence="13">
    <location>
        <begin position="252"/>
        <end position="379"/>
    </location>
</feature>
<evidence type="ECO:0000256" key="12">
    <source>
        <dbReference type="SAM" id="Phobius"/>
    </source>
</evidence>
<dbReference type="GO" id="GO:0005524">
    <property type="term" value="F:ATP binding"/>
    <property type="evidence" value="ECO:0007669"/>
    <property type="project" value="UniProtKB-KW"/>
</dbReference>
<evidence type="ECO:0000256" key="4">
    <source>
        <dbReference type="ARBA" id="ARBA00022692"/>
    </source>
</evidence>
<keyword evidence="7" id="KW-0067">ATP-binding</keyword>
<dbReference type="GO" id="GO:0035556">
    <property type="term" value="P:intracellular signal transduction"/>
    <property type="evidence" value="ECO:0007669"/>
    <property type="project" value="InterPro"/>
</dbReference>
<keyword evidence="10 12" id="KW-0472">Membrane</keyword>
<evidence type="ECO:0000256" key="8">
    <source>
        <dbReference type="ARBA" id="ARBA00022842"/>
    </source>
</evidence>
<evidence type="ECO:0000256" key="10">
    <source>
        <dbReference type="ARBA" id="ARBA00023136"/>
    </source>
</evidence>
<evidence type="ECO:0000256" key="6">
    <source>
        <dbReference type="ARBA" id="ARBA00022741"/>
    </source>
</evidence>
<dbReference type="InterPro" id="IPR001054">
    <property type="entry name" value="A/G_cyclase"/>
</dbReference>
<evidence type="ECO:0000256" key="2">
    <source>
        <dbReference type="ARBA" id="ARBA00004141"/>
    </source>
</evidence>
<name>A0A7V8RD50_9SPHN</name>
<protein>
    <recommendedName>
        <fullName evidence="3">adenylate cyclase</fullName>
        <ecNumber evidence="3">4.6.1.1</ecNumber>
    </recommendedName>
</protein>
<comment type="caution">
    <text evidence="14">The sequence shown here is derived from an EMBL/GenBank/DDBJ whole genome shotgun (WGS) entry which is preliminary data.</text>
</comment>
<keyword evidence="15" id="KW-1185">Reference proteome</keyword>
<dbReference type="Pfam" id="PF00211">
    <property type="entry name" value="Guanylate_cyc"/>
    <property type="match status" value="1"/>
</dbReference>
<dbReference type="RefSeq" id="WP_181267130.1">
    <property type="nucleotide sequence ID" value="NZ_VDES01000002.1"/>
</dbReference>
<dbReference type="PROSITE" id="PS50125">
    <property type="entry name" value="GUANYLATE_CYCLASE_2"/>
    <property type="match status" value="1"/>
</dbReference>
<reference evidence="14 15" key="1">
    <citation type="journal article" date="1994" name="Int. J. Syst. Bacteriol.">
        <title>Phylogenetic positions of novel aerobic, bacteriochlorophyll a-containing bacteria and description of Roseococcus thiosulfatophilus gen. nov., sp. nov., Erythromicrobium ramosum gen. nov., sp. nov., and Erythrobacter litoralis sp. nov.</title>
        <authorList>
            <person name="Yurkov V."/>
            <person name="Stackebrandt E."/>
            <person name="Holmes A."/>
            <person name="Fuerst J.A."/>
            <person name="Hugenholtz P."/>
            <person name="Golecki J."/>
            <person name="Gad'on N."/>
            <person name="Gorlenko V.M."/>
            <person name="Kompantseva E.I."/>
            <person name="Drews G."/>
        </authorList>
    </citation>
    <scope>NUCLEOTIDE SEQUENCE [LARGE SCALE GENOMIC DNA]</scope>
    <source>
        <strain evidence="14 15">KR-99</strain>
    </source>
</reference>
<gene>
    <name evidence="14" type="ORF">FG486_07700</name>
</gene>
<dbReference type="GO" id="GO:0046872">
    <property type="term" value="F:metal ion binding"/>
    <property type="evidence" value="ECO:0007669"/>
    <property type="project" value="UniProtKB-KW"/>
</dbReference>
<feature type="transmembrane region" description="Helical" evidence="12">
    <location>
        <begin position="42"/>
        <end position="62"/>
    </location>
</feature>
<dbReference type="Gene3D" id="3.30.70.1230">
    <property type="entry name" value="Nucleotide cyclase"/>
    <property type="match status" value="1"/>
</dbReference>
<accession>A0A7V8RD50</accession>
<dbReference type="CDD" id="cd07302">
    <property type="entry name" value="CHD"/>
    <property type="match status" value="1"/>
</dbReference>
<feature type="transmembrane region" description="Helical" evidence="12">
    <location>
        <begin position="68"/>
        <end position="90"/>
    </location>
</feature>
<keyword evidence="4 12" id="KW-0812">Transmembrane</keyword>
<dbReference type="EC" id="4.6.1.1" evidence="3"/>
<evidence type="ECO:0000259" key="13">
    <source>
        <dbReference type="PROSITE" id="PS50125"/>
    </source>
</evidence>
<keyword evidence="8" id="KW-0460">Magnesium</keyword>
<dbReference type="AlphaFoldDB" id="A0A7V8RD50"/>
<evidence type="ECO:0000313" key="15">
    <source>
        <dbReference type="Proteomes" id="UP000589292"/>
    </source>
</evidence>
<dbReference type="GO" id="GO:0016020">
    <property type="term" value="C:membrane"/>
    <property type="evidence" value="ECO:0007669"/>
    <property type="project" value="UniProtKB-SubCell"/>
</dbReference>